<dbReference type="PANTHER" id="PTHR30383:SF24">
    <property type="entry name" value="THIOESTERASE 1_PROTEASE 1_LYSOPHOSPHOLIPASE L1"/>
    <property type="match status" value="1"/>
</dbReference>
<evidence type="ECO:0000259" key="1">
    <source>
        <dbReference type="Pfam" id="PF13472"/>
    </source>
</evidence>
<dbReference type="PANTHER" id="PTHR30383">
    <property type="entry name" value="THIOESTERASE 1/PROTEASE 1/LYSOPHOSPHOLIPASE L1"/>
    <property type="match status" value="1"/>
</dbReference>
<evidence type="ECO:0000313" key="2">
    <source>
        <dbReference type="EMBL" id="AKQ43417.2"/>
    </source>
</evidence>
<dbReference type="InterPro" id="IPR013830">
    <property type="entry name" value="SGNH_hydro"/>
</dbReference>
<dbReference type="STRING" id="1648404.CP97_11895"/>
<name>A0A0H4VFB6_9SPHN</name>
<sequence>MSASALVFALAACGAETPVTGQSAEEEETPHEMMPVMGPERVILGFGDSLMAGYGLEQDEGYPERLEAVMRTRGINARIIDAGVSGDTTAAGLQRIAFVLDNLDAEPDLAIVELGGNDLLRSISPEQTHANLKGILDALSARDIPVVLMGMRAPPNYGPAFQNTFDNIYPALAEEYDAALVPFFMEPLVADPELLQSDRIHPKAEGVEEMVARTVDRVIGALPPVDEAAQ</sequence>
<proteinExistence type="predicted"/>
<dbReference type="Gene3D" id="3.40.50.1110">
    <property type="entry name" value="SGNH hydrolase"/>
    <property type="match status" value="1"/>
</dbReference>
<gene>
    <name evidence="2" type="ORF">CP97_11895</name>
</gene>
<protein>
    <submittedName>
        <fullName evidence="2">Putative acyl-CoA thioesterase</fullName>
    </submittedName>
</protein>
<dbReference type="InterPro" id="IPR036514">
    <property type="entry name" value="SGNH_hydro_sf"/>
</dbReference>
<reference evidence="2 3" key="1">
    <citation type="journal article" date="2015" name="Int. J. Syst. Evol. Microbiol.">
        <title>Erythrobacter atlanticus sp. nov., a bacterium from ocean sediment able to degrade polycyclic aromatic hydrocarbons.</title>
        <authorList>
            <person name="Zhuang L."/>
            <person name="Liu Y."/>
            <person name="Wang L."/>
            <person name="Wang W."/>
            <person name="Shao Z."/>
        </authorList>
    </citation>
    <scope>NUCLEOTIDE SEQUENCE [LARGE SCALE GENOMIC DNA]</scope>
    <source>
        <strain evidence="3">s21-N3</strain>
    </source>
</reference>
<dbReference type="Pfam" id="PF13472">
    <property type="entry name" value="Lipase_GDSL_2"/>
    <property type="match status" value="1"/>
</dbReference>
<dbReference type="SUPFAM" id="SSF52266">
    <property type="entry name" value="SGNH hydrolase"/>
    <property type="match status" value="1"/>
</dbReference>
<dbReference type="InterPro" id="IPR051532">
    <property type="entry name" value="Ester_Hydrolysis_Enzymes"/>
</dbReference>
<dbReference type="Proteomes" id="UP000059113">
    <property type="component" value="Chromosome"/>
</dbReference>
<keyword evidence="3" id="KW-1185">Reference proteome</keyword>
<dbReference type="KEGG" id="ery:CP97_11895"/>
<reference evidence="3" key="2">
    <citation type="submission" date="2015-04" db="EMBL/GenBank/DDBJ databases">
        <title>The complete genome sequence of Erythrobacter sp. s21-N3.</title>
        <authorList>
            <person name="Zhuang L."/>
            <person name="Liu Y."/>
            <person name="Shao Z."/>
        </authorList>
    </citation>
    <scope>NUCLEOTIDE SEQUENCE [LARGE SCALE GENOMIC DNA]</scope>
    <source>
        <strain evidence="3">s21-N3</strain>
    </source>
</reference>
<feature type="domain" description="SGNH hydrolase-type esterase" evidence="1">
    <location>
        <begin position="46"/>
        <end position="206"/>
    </location>
</feature>
<dbReference type="GO" id="GO:0004622">
    <property type="term" value="F:phosphatidylcholine lysophospholipase activity"/>
    <property type="evidence" value="ECO:0007669"/>
    <property type="project" value="TreeGrafter"/>
</dbReference>
<dbReference type="AlphaFoldDB" id="A0A0H4VFB6"/>
<organism evidence="2 3">
    <name type="scientific">Aurantiacibacter atlanticus</name>
    <dbReference type="NCBI Taxonomy" id="1648404"/>
    <lineage>
        <taxon>Bacteria</taxon>
        <taxon>Pseudomonadati</taxon>
        <taxon>Pseudomonadota</taxon>
        <taxon>Alphaproteobacteria</taxon>
        <taxon>Sphingomonadales</taxon>
        <taxon>Erythrobacteraceae</taxon>
        <taxon>Aurantiacibacter</taxon>
    </lineage>
</organism>
<dbReference type="EMBL" id="CP011310">
    <property type="protein sequence ID" value="AKQ43417.2"/>
    <property type="molecule type" value="Genomic_DNA"/>
</dbReference>
<dbReference type="RefSeq" id="WP_227819596.1">
    <property type="nucleotide sequence ID" value="NZ_CP011310.1"/>
</dbReference>
<dbReference type="CDD" id="cd01822">
    <property type="entry name" value="Lysophospholipase_L1_like"/>
    <property type="match status" value="1"/>
</dbReference>
<evidence type="ECO:0000313" key="3">
    <source>
        <dbReference type="Proteomes" id="UP000059113"/>
    </source>
</evidence>
<accession>A0A0H4VFB6</accession>